<dbReference type="Pfam" id="PF00027">
    <property type="entry name" value="cNMP_binding"/>
    <property type="match status" value="1"/>
</dbReference>
<dbReference type="InterPro" id="IPR050397">
    <property type="entry name" value="Env_Response_Regulators"/>
</dbReference>
<feature type="domain" description="Cyclic nucleotide-binding" evidence="1">
    <location>
        <begin position="7"/>
        <end position="76"/>
    </location>
</feature>
<dbReference type="GO" id="GO:0003700">
    <property type="term" value="F:DNA-binding transcription factor activity"/>
    <property type="evidence" value="ECO:0007669"/>
    <property type="project" value="TreeGrafter"/>
</dbReference>
<evidence type="ECO:0000259" key="1">
    <source>
        <dbReference type="PROSITE" id="PS50042"/>
    </source>
</evidence>
<dbReference type="AlphaFoldDB" id="A0A239D6J8"/>
<protein>
    <submittedName>
        <fullName evidence="2">Cyclic nucleotide-binding domain-containing protein</fullName>
    </submittedName>
</protein>
<gene>
    <name evidence="2" type="ORF">SAMN05216252_104408</name>
</gene>
<dbReference type="InterPro" id="IPR018490">
    <property type="entry name" value="cNMP-bd_dom_sf"/>
</dbReference>
<dbReference type="Proteomes" id="UP000198280">
    <property type="component" value="Unassembled WGS sequence"/>
</dbReference>
<dbReference type="RefSeq" id="WP_089223491.1">
    <property type="nucleotide sequence ID" value="NZ_FZOF01000004.1"/>
</dbReference>
<dbReference type="InterPro" id="IPR000595">
    <property type="entry name" value="cNMP-bd_dom"/>
</dbReference>
<name>A0A239D6J8_9ACTN</name>
<evidence type="ECO:0000313" key="3">
    <source>
        <dbReference type="Proteomes" id="UP000198280"/>
    </source>
</evidence>
<dbReference type="PANTHER" id="PTHR24567">
    <property type="entry name" value="CRP FAMILY TRANSCRIPTIONAL REGULATORY PROTEIN"/>
    <property type="match status" value="1"/>
</dbReference>
<dbReference type="EMBL" id="FZOF01000004">
    <property type="protein sequence ID" value="SNS27782.1"/>
    <property type="molecule type" value="Genomic_DNA"/>
</dbReference>
<evidence type="ECO:0000313" key="2">
    <source>
        <dbReference type="EMBL" id="SNS27782.1"/>
    </source>
</evidence>
<sequence length="151" mass="16599">MSSTVTMLDSLPSAHRRAFLEHAKKVSFPQSWRICDEGRFADRFWVVESGAVSIDMDVPGRGAVSVETLGPGELIGWSWLFPPYRWQVGAHALGSVGAYEFSGAEIRDLCRENPVLGQAIVLAAAQTIAQRLGSARARMLDIYGPRLQEHS</sequence>
<accession>A0A239D6J8</accession>
<dbReference type="OrthoDB" id="290916at2"/>
<reference evidence="2 3" key="1">
    <citation type="submission" date="2017-06" db="EMBL/GenBank/DDBJ databases">
        <authorList>
            <person name="Kim H.J."/>
            <person name="Triplett B.A."/>
        </authorList>
    </citation>
    <scope>NUCLEOTIDE SEQUENCE [LARGE SCALE GENOMIC DNA]</scope>
    <source>
        <strain evidence="2 3">CGMCC 4.1858</strain>
    </source>
</reference>
<dbReference type="SUPFAM" id="SSF51206">
    <property type="entry name" value="cAMP-binding domain-like"/>
    <property type="match status" value="1"/>
</dbReference>
<keyword evidence="3" id="KW-1185">Reference proteome</keyword>
<dbReference type="CDD" id="cd00038">
    <property type="entry name" value="CAP_ED"/>
    <property type="match status" value="1"/>
</dbReference>
<organism evidence="2 3">
    <name type="scientific">Actinacidiphila glaucinigra</name>
    <dbReference type="NCBI Taxonomy" id="235986"/>
    <lineage>
        <taxon>Bacteria</taxon>
        <taxon>Bacillati</taxon>
        <taxon>Actinomycetota</taxon>
        <taxon>Actinomycetes</taxon>
        <taxon>Kitasatosporales</taxon>
        <taxon>Streptomycetaceae</taxon>
        <taxon>Actinacidiphila</taxon>
    </lineage>
</organism>
<dbReference type="SMART" id="SM00100">
    <property type="entry name" value="cNMP"/>
    <property type="match status" value="1"/>
</dbReference>
<dbReference type="Gene3D" id="2.60.120.10">
    <property type="entry name" value="Jelly Rolls"/>
    <property type="match status" value="1"/>
</dbReference>
<dbReference type="GO" id="GO:0005829">
    <property type="term" value="C:cytosol"/>
    <property type="evidence" value="ECO:0007669"/>
    <property type="project" value="TreeGrafter"/>
</dbReference>
<dbReference type="PANTHER" id="PTHR24567:SF74">
    <property type="entry name" value="HTH-TYPE TRANSCRIPTIONAL REGULATOR ARCR"/>
    <property type="match status" value="1"/>
</dbReference>
<dbReference type="InterPro" id="IPR014710">
    <property type="entry name" value="RmlC-like_jellyroll"/>
</dbReference>
<dbReference type="PROSITE" id="PS50042">
    <property type="entry name" value="CNMP_BINDING_3"/>
    <property type="match status" value="1"/>
</dbReference>
<proteinExistence type="predicted"/>